<sequence length="1047" mass="116272">MTAINSKDYWDRRFETDWEANRGRTQSRFFSSLALSMMPDWLKWNLTSTRASILDWGCALGDGTELLAQSLPGAQVTGCDFSEEAIRRAAETYPVNRFVCRDLTTSDSTQESWDFVFSSNTLEHFHEPWKVLDTLAKAASRGVLLLLPYEEINRIDEHHYTFLPENVPLVIADRFHLAYWRALDVSDMHATEWTGAQIFLAYVDRDDPMYRGMRLEHAVGGRAAAVGQASVEQLHAQLAHAKEQEALARTHAAEFEQRARFEQSEALARIAERDSLAEKITSLESALRDERAAAAAQQASVEETLRQQAEQFAAERGALESKLRAQSDAAANAIAEKAALLEKLRRLRGLRNHELTQSYMRFIHVAEGFQAAAESIMSKNRKLSADLAQVAASNSWRITAPLRKTVASLKGVNSEVLCVPELALEADESRIEDLSTRLASLRSSSLGLVQVGGGTRTIYIFTGVPFDDIGGGQRAAQLARVLLARGEQVTYVYAYRKWENGQPVESGYQAEGMRHLFLDRTSMDDVLGGATAADVALFELPHPAFLPYFSRLGELGVRRVFELIDAWDSSLGGDWFDASVMQAYVDQSEVVVGTAKILQHKLIEMGRPDARYLPNAVNESIFDSYREYPRPSEYVHGQRALLYFGSLYGEWFDWECVNAAARSCKDAAIYLIGDPPANREVEPNVRFLGGRQIEELPKYLQHCDIALLPFRPGHISDAVSPIKIFEYLAMGVPVVANELPEIAGYPNVHVARSTDDFARLCSDPLVADPTKVDDFLIENCWAGRLDQMVPALSYGRVVTVVILIHNNVDIIERCLKSFSAHASAYVKEVIVVDNASSDGGPELVREKFPDVKLIINDKNGCSSGRNLGAAAASGEYLAFFDSDQWITGRGAFEEALSILERNPAVGAVGWAAGWFADGSDTFGGPIVDYLPRRGTTAPEYQALGYRTDIAYLGSGGLFVSKEVFDQAGGFDEFYDPTCFEDTDFSLAIKGQGYLLAYRDLQSIRHQAHQTTSASQDNAAYQVLFKRNSAHFGEKWSGRPDFFFDAPP</sequence>
<reference evidence="3 4" key="1">
    <citation type="journal article" date="2023" name="Int. J. Syst. Evol. Microbiol.">
        <title>Physiological and genomic analyses of cobalamin (vitamin B12)-auxotrophy of Lysobacter auxotrophicus sp. nov., a methionine-auxotrophic chitinolytic bacterium isolated from chitin-treated soil.</title>
        <authorList>
            <person name="Saito A."/>
            <person name="Dohra H."/>
            <person name="Hamada M."/>
            <person name="Moriuchi R."/>
            <person name="Kotsuchibashi Y."/>
            <person name="Mori K."/>
        </authorList>
    </citation>
    <scope>NUCLEOTIDE SEQUENCE [LARGE SCALE GENOMIC DNA]</scope>
    <source>
        <strain evidence="3 4">5-21a</strain>
    </source>
</reference>
<dbReference type="InterPro" id="IPR013217">
    <property type="entry name" value="Methyltransf_12"/>
</dbReference>
<evidence type="ECO:0000259" key="2">
    <source>
        <dbReference type="Pfam" id="PF08242"/>
    </source>
</evidence>
<dbReference type="CDD" id="cd04186">
    <property type="entry name" value="GT_2_like_c"/>
    <property type="match status" value="1"/>
</dbReference>
<keyword evidence="4" id="KW-1185">Reference proteome</keyword>
<name>A0ABN6UGR5_9GAMM</name>
<dbReference type="Gene3D" id="3.90.550.10">
    <property type="entry name" value="Spore Coat Polysaccharide Biosynthesis Protein SpsA, Chain A"/>
    <property type="match status" value="1"/>
</dbReference>
<dbReference type="InterPro" id="IPR029063">
    <property type="entry name" value="SAM-dependent_MTases_sf"/>
</dbReference>
<dbReference type="PANTHER" id="PTHR43179">
    <property type="entry name" value="RHAMNOSYLTRANSFERASE WBBL"/>
    <property type="match status" value="1"/>
</dbReference>
<dbReference type="PANTHER" id="PTHR43179:SF7">
    <property type="entry name" value="RHAMNOSYLTRANSFERASE WBBL"/>
    <property type="match status" value="1"/>
</dbReference>
<dbReference type="Pfam" id="PF00535">
    <property type="entry name" value="Glycos_transf_2"/>
    <property type="match status" value="1"/>
</dbReference>
<dbReference type="EMBL" id="AP027041">
    <property type="protein sequence ID" value="BDU15468.1"/>
    <property type="molecule type" value="Genomic_DNA"/>
</dbReference>
<dbReference type="SUPFAM" id="SSF53756">
    <property type="entry name" value="UDP-Glycosyltransferase/glycogen phosphorylase"/>
    <property type="match status" value="1"/>
</dbReference>
<proteinExistence type="predicted"/>
<dbReference type="Pfam" id="PF13692">
    <property type="entry name" value="Glyco_trans_1_4"/>
    <property type="match status" value="1"/>
</dbReference>
<dbReference type="Proteomes" id="UP001317822">
    <property type="component" value="Chromosome"/>
</dbReference>
<dbReference type="InterPro" id="IPR029044">
    <property type="entry name" value="Nucleotide-diphossugar_trans"/>
</dbReference>
<protein>
    <submittedName>
        <fullName evidence="3">Glycosyltransferase</fullName>
    </submittedName>
</protein>
<evidence type="ECO:0000313" key="4">
    <source>
        <dbReference type="Proteomes" id="UP001317822"/>
    </source>
</evidence>
<dbReference type="SUPFAM" id="SSF53335">
    <property type="entry name" value="S-adenosyl-L-methionine-dependent methyltransferases"/>
    <property type="match status" value="1"/>
</dbReference>
<dbReference type="CDD" id="cd02440">
    <property type="entry name" value="AdoMet_MTases"/>
    <property type="match status" value="1"/>
</dbReference>
<dbReference type="Pfam" id="PF08242">
    <property type="entry name" value="Methyltransf_12"/>
    <property type="match status" value="1"/>
</dbReference>
<dbReference type="InterPro" id="IPR001173">
    <property type="entry name" value="Glyco_trans_2-like"/>
</dbReference>
<organism evidence="3 4">
    <name type="scientific">Lysobacter auxotrophicus</name>
    <dbReference type="NCBI Taxonomy" id="2992573"/>
    <lineage>
        <taxon>Bacteria</taxon>
        <taxon>Pseudomonadati</taxon>
        <taxon>Pseudomonadota</taxon>
        <taxon>Gammaproteobacteria</taxon>
        <taxon>Lysobacterales</taxon>
        <taxon>Lysobacteraceae</taxon>
        <taxon>Lysobacter</taxon>
    </lineage>
</organism>
<dbReference type="Gene3D" id="3.40.50.2000">
    <property type="entry name" value="Glycogen Phosphorylase B"/>
    <property type="match status" value="1"/>
</dbReference>
<feature type="domain" description="Methyltransferase type 12" evidence="2">
    <location>
        <begin position="54"/>
        <end position="142"/>
    </location>
</feature>
<dbReference type="SUPFAM" id="SSF53448">
    <property type="entry name" value="Nucleotide-diphospho-sugar transferases"/>
    <property type="match status" value="1"/>
</dbReference>
<dbReference type="RefSeq" id="WP_281780971.1">
    <property type="nucleotide sequence ID" value="NZ_AP027041.1"/>
</dbReference>
<evidence type="ECO:0000259" key="1">
    <source>
        <dbReference type="Pfam" id="PF00535"/>
    </source>
</evidence>
<gene>
    <name evidence="3" type="ORF">LA521A_06690</name>
</gene>
<dbReference type="Gene3D" id="3.40.50.150">
    <property type="entry name" value="Vaccinia Virus protein VP39"/>
    <property type="match status" value="1"/>
</dbReference>
<evidence type="ECO:0000313" key="3">
    <source>
        <dbReference type="EMBL" id="BDU15468.1"/>
    </source>
</evidence>
<feature type="domain" description="Glycosyltransferase 2-like" evidence="1">
    <location>
        <begin position="799"/>
        <end position="918"/>
    </location>
</feature>
<accession>A0ABN6UGR5</accession>